<feature type="domain" description="HTH lysR-type" evidence="5">
    <location>
        <begin position="3"/>
        <end position="60"/>
    </location>
</feature>
<keyword evidence="4" id="KW-0804">Transcription</keyword>
<evidence type="ECO:0000256" key="1">
    <source>
        <dbReference type="ARBA" id="ARBA00009437"/>
    </source>
</evidence>
<dbReference type="Gene3D" id="3.40.190.290">
    <property type="match status" value="1"/>
</dbReference>
<dbReference type="InterPro" id="IPR050950">
    <property type="entry name" value="HTH-type_LysR_regulators"/>
</dbReference>
<sequence length="301" mass="32912">MDFDLTDLRLFTAVAREGNLTRAAQMQHLSLAAASARIKALEQQAGVPLLQREARGVRLLPAGEAFLHHVRAVLRETQALRDELDEYGAGLRGHVRVFANTTAVTDFLPEILPGFFKAHPGVNIDLREKPNAEIASGVLEGSADVGIVAGEVDTRGLRAIHFSTDQLVLVVPRGHRLARRKRVAFADTLAEDAVGMHGGSTLQAFLSNITEDLGRTLKLRIQVYGFDAMCRMIAAGVGVGVVPESAARRNVATLDLVQVELTDAWRVRKRYILVREGDMLATYARSLVQTVCTHYGCDVRI</sequence>
<dbReference type="SUPFAM" id="SSF53850">
    <property type="entry name" value="Periplasmic binding protein-like II"/>
    <property type="match status" value="1"/>
</dbReference>
<comment type="similarity">
    <text evidence="1">Belongs to the LysR transcriptional regulatory family.</text>
</comment>
<dbReference type="Gene3D" id="1.10.10.10">
    <property type="entry name" value="Winged helix-like DNA-binding domain superfamily/Winged helix DNA-binding domain"/>
    <property type="match status" value="1"/>
</dbReference>
<dbReference type="Pfam" id="PF00126">
    <property type="entry name" value="HTH_1"/>
    <property type="match status" value="1"/>
</dbReference>
<protein>
    <submittedName>
        <fullName evidence="6">LysR family transcriptional regulator</fullName>
    </submittedName>
</protein>
<dbReference type="InterPro" id="IPR005119">
    <property type="entry name" value="LysR_subst-bd"/>
</dbReference>
<evidence type="ECO:0000313" key="7">
    <source>
        <dbReference type="Proteomes" id="UP000469385"/>
    </source>
</evidence>
<gene>
    <name evidence="6" type="ORF">GON04_15880</name>
</gene>
<evidence type="ECO:0000256" key="4">
    <source>
        <dbReference type="ARBA" id="ARBA00023163"/>
    </source>
</evidence>
<dbReference type="GO" id="GO:0003700">
    <property type="term" value="F:DNA-binding transcription factor activity"/>
    <property type="evidence" value="ECO:0007669"/>
    <property type="project" value="InterPro"/>
</dbReference>
<reference evidence="6 7" key="1">
    <citation type="submission" date="2019-12" db="EMBL/GenBank/DDBJ databases">
        <authorList>
            <person name="Huq M.A."/>
        </authorList>
    </citation>
    <scope>NUCLEOTIDE SEQUENCE [LARGE SCALE GENOMIC DNA]</scope>
    <source>
        <strain evidence="6 7">MAH-25</strain>
    </source>
</reference>
<evidence type="ECO:0000256" key="2">
    <source>
        <dbReference type="ARBA" id="ARBA00023015"/>
    </source>
</evidence>
<dbReference type="RefSeq" id="WP_157399040.1">
    <property type="nucleotide sequence ID" value="NZ_WSEL01000009.1"/>
</dbReference>
<dbReference type="PANTHER" id="PTHR30419:SF2">
    <property type="entry name" value="LYSR FAMILY TRANSCRIPTIONAL REGULATOR"/>
    <property type="match status" value="1"/>
</dbReference>
<dbReference type="InterPro" id="IPR000847">
    <property type="entry name" value="LysR_HTH_N"/>
</dbReference>
<proteinExistence type="inferred from homology"/>
<dbReference type="GO" id="GO:0003677">
    <property type="term" value="F:DNA binding"/>
    <property type="evidence" value="ECO:0007669"/>
    <property type="project" value="UniProtKB-KW"/>
</dbReference>
<comment type="caution">
    <text evidence="6">The sequence shown here is derived from an EMBL/GenBank/DDBJ whole genome shotgun (WGS) entry which is preliminary data.</text>
</comment>
<keyword evidence="7" id="KW-1185">Reference proteome</keyword>
<dbReference type="InterPro" id="IPR036390">
    <property type="entry name" value="WH_DNA-bd_sf"/>
</dbReference>
<dbReference type="FunFam" id="1.10.10.10:FF:000001">
    <property type="entry name" value="LysR family transcriptional regulator"/>
    <property type="match status" value="1"/>
</dbReference>
<name>A0A6N8IVE6_9BURK</name>
<organism evidence="6 7">
    <name type="scientific">Ramlibacter pinisoli</name>
    <dbReference type="NCBI Taxonomy" id="2682844"/>
    <lineage>
        <taxon>Bacteria</taxon>
        <taxon>Pseudomonadati</taxon>
        <taxon>Pseudomonadota</taxon>
        <taxon>Betaproteobacteria</taxon>
        <taxon>Burkholderiales</taxon>
        <taxon>Comamonadaceae</taxon>
        <taxon>Ramlibacter</taxon>
    </lineage>
</organism>
<dbReference type="Pfam" id="PF03466">
    <property type="entry name" value="LysR_substrate"/>
    <property type="match status" value="1"/>
</dbReference>
<dbReference type="PANTHER" id="PTHR30419">
    <property type="entry name" value="HTH-TYPE TRANSCRIPTIONAL REGULATOR YBHD"/>
    <property type="match status" value="1"/>
</dbReference>
<dbReference type="GO" id="GO:0005829">
    <property type="term" value="C:cytosol"/>
    <property type="evidence" value="ECO:0007669"/>
    <property type="project" value="TreeGrafter"/>
</dbReference>
<evidence type="ECO:0000259" key="5">
    <source>
        <dbReference type="PROSITE" id="PS50931"/>
    </source>
</evidence>
<keyword evidence="2" id="KW-0805">Transcription regulation</keyword>
<evidence type="ECO:0000313" key="6">
    <source>
        <dbReference type="EMBL" id="MVQ30939.1"/>
    </source>
</evidence>
<dbReference type="PROSITE" id="PS50931">
    <property type="entry name" value="HTH_LYSR"/>
    <property type="match status" value="1"/>
</dbReference>
<accession>A0A6N8IVE6</accession>
<dbReference type="AlphaFoldDB" id="A0A6N8IVE6"/>
<dbReference type="Proteomes" id="UP000469385">
    <property type="component" value="Unassembled WGS sequence"/>
</dbReference>
<dbReference type="SUPFAM" id="SSF46785">
    <property type="entry name" value="Winged helix' DNA-binding domain"/>
    <property type="match status" value="1"/>
</dbReference>
<dbReference type="CDD" id="cd08421">
    <property type="entry name" value="PBP2_LTTR_like_1"/>
    <property type="match status" value="1"/>
</dbReference>
<evidence type="ECO:0000256" key="3">
    <source>
        <dbReference type="ARBA" id="ARBA00023125"/>
    </source>
</evidence>
<dbReference type="InterPro" id="IPR036388">
    <property type="entry name" value="WH-like_DNA-bd_sf"/>
</dbReference>
<keyword evidence="3" id="KW-0238">DNA-binding</keyword>
<dbReference type="EMBL" id="WSEL01000009">
    <property type="protein sequence ID" value="MVQ30939.1"/>
    <property type="molecule type" value="Genomic_DNA"/>
</dbReference>